<evidence type="ECO:0000313" key="3">
    <source>
        <dbReference type="Proteomes" id="UP000035740"/>
    </source>
</evidence>
<protein>
    <submittedName>
        <fullName evidence="2">Uncharacterized protein</fullName>
    </submittedName>
</protein>
<organism evidence="2 3">
    <name type="scientific">Beta vulgaris subsp. vulgaris</name>
    <name type="common">Beet</name>
    <dbReference type="NCBI Taxonomy" id="3555"/>
    <lineage>
        <taxon>Eukaryota</taxon>
        <taxon>Viridiplantae</taxon>
        <taxon>Streptophyta</taxon>
        <taxon>Embryophyta</taxon>
        <taxon>Tracheophyta</taxon>
        <taxon>Spermatophyta</taxon>
        <taxon>Magnoliopsida</taxon>
        <taxon>eudicotyledons</taxon>
        <taxon>Gunneridae</taxon>
        <taxon>Pentapetalae</taxon>
        <taxon>Caryophyllales</taxon>
        <taxon>Chenopodiaceae</taxon>
        <taxon>Betoideae</taxon>
        <taxon>Beta</taxon>
    </lineage>
</organism>
<evidence type="ECO:0000256" key="1">
    <source>
        <dbReference type="SAM" id="MobiDB-lite"/>
    </source>
</evidence>
<reference evidence="2 3" key="1">
    <citation type="journal article" date="2014" name="Nature">
        <title>The genome of the recently domesticated crop plant sugar beet (Beta vulgaris).</title>
        <authorList>
            <person name="Dohm J.C."/>
            <person name="Minoche A.E."/>
            <person name="Holtgrawe D."/>
            <person name="Capella-Gutierrez S."/>
            <person name="Zakrzewski F."/>
            <person name="Tafer H."/>
            <person name="Rupp O."/>
            <person name="Sorensen T.R."/>
            <person name="Stracke R."/>
            <person name="Reinhardt R."/>
            <person name="Goesmann A."/>
            <person name="Kraft T."/>
            <person name="Schulz B."/>
            <person name="Stadler P.F."/>
            <person name="Schmidt T."/>
            <person name="Gabaldon T."/>
            <person name="Lehrach H."/>
            <person name="Weisshaar B."/>
            <person name="Himmelbauer H."/>
        </authorList>
    </citation>
    <scope>NUCLEOTIDE SEQUENCE [LARGE SCALE GENOMIC DNA]</scope>
    <source>
        <tissue evidence="2">Taproot</tissue>
    </source>
</reference>
<dbReference type="Gramene" id="KMS94559">
    <property type="protein sequence ID" value="KMS94559"/>
    <property type="gene ID" value="BVRB_020190"/>
</dbReference>
<dbReference type="Proteomes" id="UP000035740">
    <property type="component" value="Unassembled WGS sequence"/>
</dbReference>
<gene>
    <name evidence="2" type="ORF">BVRB_020190</name>
</gene>
<feature type="non-terminal residue" evidence="2">
    <location>
        <position position="1"/>
    </location>
</feature>
<evidence type="ECO:0000313" key="2">
    <source>
        <dbReference type="EMBL" id="KMS94559.1"/>
    </source>
</evidence>
<feature type="non-terminal residue" evidence="2">
    <location>
        <position position="328"/>
    </location>
</feature>
<feature type="region of interest" description="Disordered" evidence="1">
    <location>
        <begin position="297"/>
        <end position="316"/>
    </location>
</feature>
<dbReference type="EMBL" id="KQ092536">
    <property type="protein sequence ID" value="KMS94559.1"/>
    <property type="molecule type" value="Genomic_DNA"/>
</dbReference>
<name>A0A0J8B0Q2_BETVV</name>
<sequence length="328" mass="36073">LHYASYFCDLVAELKYREPKASEHSTDAPSSYLVANPQNCKLQASPPDSGPVEQITDAILSDLVSELHFCEQYAPESEQNQAKESTCAISSYLVADVEDCEMKPPPDSDPVEEVTEAILSDLILELQYREPKGAQTERKQTNDNTNAISNYLAGEPEDCKLQITRPVEEATEPITRHLDSYHQPKAPQAMLNQANDSDIVSYLIAEPQHSQLDSSSLESDPVEEVTDAILCDLVAELKFRDPNVSQSELEQASSDTMANSSYLVAEPEDRTLRASRQGSDATEAAKDAISSSLIAELRDAESDTTQPHSNRAEEITNAILNDLVGELQ</sequence>
<proteinExistence type="predicted"/>
<accession>A0A0J8B0Q2</accession>
<keyword evidence="3" id="KW-1185">Reference proteome</keyword>
<dbReference type="AlphaFoldDB" id="A0A0J8B0Q2"/>